<evidence type="ECO:0000313" key="1">
    <source>
        <dbReference type="EMBL" id="GIX67297.1"/>
    </source>
</evidence>
<dbReference type="EMBL" id="BPLR01019388">
    <property type="protein sequence ID" value="GIX67297.1"/>
    <property type="molecule type" value="Genomic_DNA"/>
</dbReference>
<sequence length="79" mass="9624">MRQWLPPPEPSSSRSPHPYLSLCKMLFGFWGGRRKSRARFFLGSFVRTIQFEIHHRELNLERSFKTLHLIRICYFYDFC</sequence>
<reference evidence="1 2" key="1">
    <citation type="submission" date="2021-06" db="EMBL/GenBank/DDBJ databases">
        <title>Caerostris extrusa draft genome.</title>
        <authorList>
            <person name="Kono N."/>
            <person name="Arakawa K."/>
        </authorList>
    </citation>
    <scope>NUCLEOTIDE SEQUENCE [LARGE SCALE GENOMIC DNA]</scope>
</reference>
<dbReference type="Proteomes" id="UP001054945">
    <property type="component" value="Unassembled WGS sequence"/>
</dbReference>
<dbReference type="AlphaFoldDB" id="A0AAV4M4A6"/>
<organism evidence="1 2">
    <name type="scientific">Caerostris extrusa</name>
    <name type="common">Bark spider</name>
    <name type="synonym">Caerostris bankana</name>
    <dbReference type="NCBI Taxonomy" id="172846"/>
    <lineage>
        <taxon>Eukaryota</taxon>
        <taxon>Metazoa</taxon>
        <taxon>Ecdysozoa</taxon>
        <taxon>Arthropoda</taxon>
        <taxon>Chelicerata</taxon>
        <taxon>Arachnida</taxon>
        <taxon>Araneae</taxon>
        <taxon>Araneomorphae</taxon>
        <taxon>Entelegynae</taxon>
        <taxon>Araneoidea</taxon>
        <taxon>Araneidae</taxon>
        <taxon>Caerostris</taxon>
    </lineage>
</organism>
<accession>A0AAV4M4A6</accession>
<comment type="caution">
    <text evidence="1">The sequence shown here is derived from an EMBL/GenBank/DDBJ whole genome shotgun (WGS) entry which is preliminary data.</text>
</comment>
<proteinExistence type="predicted"/>
<protein>
    <submittedName>
        <fullName evidence="1">Uncharacterized protein</fullName>
    </submittedName>
</protein>
<evidence type="ECO:0000313" key="2">
    <source>
        <dbReference type="Proteomes" id="UP001054945"/>
    </source>
</evidence>
<name>A0AAV4M4A6_CAEEX</name>
<gene>
    <name evidence="1" type="ORF">CEXT_72411</name>
</gene>
<keyword evidence="2" id="KW-1185">Reference proteome</keyword>